<evidence type="ECO:0000256" key="2">
    <source>
        <dbReference type="ARBA" id="ARBA00005241"/>
    </source>
</evidence>
<feature type="domain" description="Major facilitator superfamily associated" evidence="7">
    <location>
        <begin position="17"/>
        <end position="351"/>
    </location>
</feature>
<proteinExistence type="inferred from homology"/>
<evidence type="ECO:0000256" key="5">
    <source>
        <dbReference type="ARBA" id="ARBA00023136"/>
    </source>
</evidence>
<feature type="transmembrane region" description="Helical" evidence="6">
    <location>
        <begin position="248"/>
        <end position="265"/>
    </location>
</feature>
<feature type="transmembrane region" description="Helical" evidence="6">
    <location>
        <begin position="12"/>
        <end position="35"/>
    </location>
</feature>
<evidence type="ECO:0000256" key="1">
    <source>
        <dbReference type="ARBA" id="ARBA00004141"/>
    </source>
</evidence>
<keyword evidence="9" id="KW-1185">Reference proteome</keyword>
<accession>A0A926DT06</accession>
<feature type="transmembrane region" description="Helical" evidence="6">
    <location>
        <begin position="41"/>
        <end position="61"/>
    </location>
</feature>
<evidence type="ECO:0000256" key="6">
    <source>
        <dbReference type="SAM" id="Phobius"/>
    </source>
</evidence>
<gene>
    <name evidence="8" type="ORF">H8730_08115</name>
</gene>
<dbReference type="SUPFAM" id="SSF103473">
    <property type="entry name" value="MFS general substrate transporter"/>
    <property type="match status" value="1"/>
</dbReference>
<feature type="transmembrane region" description="Helical" evidence="6">
    <location>
        <begin position="133"/>
        <end position="152"/>
    </location>
</feature>
<dbReference type="AlphaFoldDB" id="A0A926DT06"/>
<comment type="similarity">
    <text evidence="2">Belongs to the major facilitator superfamily. MFSD6 family.</text>
</comment>
<feature type="transmembrane region" description="Helical" evidence="6">
    <location>
        <begin position="364"/>
        <end position="386"/>
    </location>
</feature>
<evidence type="ECO:0000259" key="7">
    <source>
        <dbReference type="Pfam" id="PF12832"/>
    </source>
</evidence>
<evidence type="ECO:0000313" key="9">
    <source>
        <dbReference type="Proteomes" id="UP000657006"/>
    </source>
</evidence>
<dbReference type="Gene3D" id="1.20.1250.20">
    <property type="entry name" value="MFS general substrate transporter like domains"/>
    <property type="match status" value="2"/>
</dbReference>
<dbReference type="InterPro" id="IPR036259">
    <property type="entry name" value="MFS_trans_sf"/>
</dbReference>
<feature type="transmembrane region" description="Helical" evidence="6">
    <location>
        <begin position="211"/>
        <end position="236"/>
    </location>
</feature>
<reference evidence="8" key="1">
    <citation type="submission" date="2020-08" db="EMBL/GenBank/DDBJ databases">
        <title>Genome public.</title>
        <authorList>
            <person name="Liu C."/>
            <person name="Sun Q."/>
        </authorList>
    </citation>
    <scope>NUCLEOTIDE SEQUENCE</scope>
    <source>
        <strain evidence="8">NSJ-32</strain>
    </source>
</reference>
<feature type="transmembrane region" description="Helical" evidence="6">
    <location>
        <begin position="158"/>
        <end position="178"/>
    </location>
</feature>
<name>A0A926DT06_9FIRM</name>
<keyword evidence="3 6" id="KW-0812">Transmembrane</keyword>
<evidence type="ECO:0000256" key="3">
    <source>
        <dbReference type="ARBA" id="ARBA00022692"/>
    </source>
</evidence>
<dbReference type="Pfam" id="PF12832">
    <property type="entry name" value="MFS_1_like"/>
    <property type="match status" value="1"/>
</dbReference>
<comment type="caution">
    <text evidence="8">The sequence shown here is derived from an EMBL/GenBank/DDBJ whole genome shotgun (WGS) entry which is preliminary data.</text>
</comment>
<sequence>MNNETTLRIKFAILQVAYWCAYASFTSFATSLLLYGGTPVTIIGTAVAFQTGGAFLGQMVLSVLCDRRKTNKWIFVIASAVTMLAYGLVYTFRTTSWVILCFALLGFVQQPSTSVLDTWILKRCQNPNQVYGPIRSTGSFAFALFTGVYGGILNSRGYGIMPAVAGIFLALAVTVACITPDAPRESYQTRQKKEGPSGKESIQMLLRNRAVLFLLATVFLVGIGITCLINLMPVILESVGGNVSHQGIALLVSAMLEVPFLFLSVKMTRLDPIKRILLSTLIASLSMIGIHLARASWMVIVCAGLRGAHYGLFLPSMRQAFYDCSPAELQTTTQSAGDALYSCLAGVIGNNGASLLIAARGVPFMGLCMAGFEIVAAALIGIYLWCKRRSFRR</sequence>
<dbReference type="PANTHER" id="PTHR16172">
    <property type="entry name" value="MAJOR FACILITATOR SUPERFAMILY DOMAIN-CONTAINING PROTEIN 6-LIKE"/>
    <property type="match status" value="1"/>
</dbReference>
<feature type="transmembrane region" description="Helical" evidence="6">
    <location>
        <begin position="277"/>
        <end position="300"/>
    </location>
</feature>
<dbReference type="InterPro" id="IPR024989">
    <property type="entry name" value="MFS_assoc_dom"/>
</dbReference>
<evidence type="ECO:0000256" key="4">
    <source>
        <dbReference type="ARBA" id="ARBA00022989"/>
    </source>
</evidence>
<evidence type="ECO:0000313" key="8">
    <source>
        <dbReference type="EMBL" id="MBC8543506.1"/>
    </source>
</evidence>
<feature type="transmembrane region" description="Helical" evidence="6">
    <location>
        <begin position="73"/>
        <end position="91"/>
    </location>
</feature>
<dbReference type="InterPro" id="IPR051717">
    <property type="entry name" value="MFS_MFSD6"/>
</dbReference>
<keyword evidence="4 6" id="KW-1133">Transmembrane helix</keyword>
<dbReference type="Proteomes" id="UP000657006">
    <property type="component" value="Unassembled WGS sequence"/>
</dbReference>
<protein>
    <submittedName>
        <fullName evidence="8">MFS transporter</fullName>
    </submittedName>
</protein>
<dbReference type="PANTHER" id="PTHR16172:SF41">
    <property type="entry name" value="MAJOR FACILITATOR SUPERFAMILY DOMAIN-CONTAINING PROTEIN 6-LIKE"/>
    <property type="match status" value="1"/>
</dbReference>
<dbReference type="RefSeq" id="WP_177720042.1">
    <property type="nucleotide sequence ID" value="NZ_JACRSQ010000010.1"/>
</dbReference>
<dbReference type="EMBL" id="JACRSQ010000010">
    <property type="protein sequence ID" value="MBC8543506.1"/>
    <property type="molecule type" value="Genomic_DNA"/>
</dbReference>
<comment type="subcellular location">
    <subcellularLocation>
        <location evidence="1">Membrane</location>
        <topology evidence="1">Multi-pass membrane protein</topology>
    </subcellularLocation>
</comment>
<feature type="transmembrane region" description="Helical" evidence="6">
    <location>
        <begin position="97"/>
        <end position="121"/>
    </location>
</feature>
<dbReference type="GO" id="GO:0016020">
    <property type="term" value="C:membrane"/>
    <property type="evidence" value="ECO:0007669"/>
    <property type="project" value="UniProtKB-SubCell"/>
</dbReference>
<keyword evidence="5 6" id="KW-0472">Membrane</keyword>
<organism evidence="8 9">
    <name type="scientific">Bianquea renquensis</name>
    <dbReference type="NCBI Taxonomy" id="2763661"/>
    <lineage>
        <taxon>Bacteria</taxon>
        <taxon>Bacillati</taxon>
        <taxon>Bacillota</taxon>
        <taxon>Clostridia</taxon>
        <taxon>Eubacteriales</taxon>
        <taxon>Bianqueaceae</taxon>
        <taxon>Bianquea</taxon>
    </lineage>
</organism>